<feature type="region of interest" description="Disordered" evidence="7">
    <location>
        <begin position="245"/>
        <end position="313"/>
    </location>
</feature>
<feature type="signal peptide" evidence="8">
    <location>
        <begin position="1"/>
        <end position="22"/>
    </location>
</feature>
<dbReference type="VEuPathDB" id="FungiDB:CPAG_06645"/>
<dbReference type="GO" id="GO:0015035">
    <property type="term" value="F:protein-disulfide reductase activity"/>
    <property type="evidence" value="ECO:0007669"/>
    <property type="project" value="TreeGrafter"/>
</dbReference>
<dbReference type="GO" id="GO:0005788">
    <property type="term" value="C:endoplasmic reticulum lumen"/>
    <property type="evidence" value="ECO:0007669"/>
    <property type="project" value="UniProtKB-SubCell"/>
</dbReference>
<feature type="region of interest" description="Disordered" evidence="7">
    <location>
        <begin position="441"/>
        <end position="535"/>
    </location>
</feature>
<evidence type="ECO:0000256" key="2">
    <source>
        <dbReference type="ARBA" id="ARBA00004319"/>
    </source>
</evidence>
<feature type="compositionally biased region" description="Basic and acidic residues" evidence="7">
    <location>
        <begin position="451"/>
        <end position="460"/>
    </location>
</feature>
<dbReference type="Pfam" id="PF24541">
    <property type="entry name" value="Thioredox_PDIA6_C"/>
    <property type="match status" value="1"/>
</dbReference>
<comment type="catalytic activity">
    <reaction evidence="1">
        <text>Catalyzes the rearrangement of -S-S- bonds in proteins.</text>
        <dbReference type="EC" id="5.3.4.1"/>
    </reaction>
</comment>
<organism evidence="10 11">
    <name type="scientific">Coccidioides posadasii RMSCC 3488</name>
    <dbReference type="NCBI Taxonomy" id="454284"/>
    <lineage>
        <taxon>Eukaryota</taxon>
        <taxon>Fungi</taxon>
        <taxon>Dikarya</taxon>
        <taxon>Ascomycota</taxon>
        <taxon>Pezizomycotina</taxon>
        <taxon>Eurotiomycetes</taxon>
        <taxon>Eurotiomycetidae</taxon>
        <taxon>Onygenales</taxon>
        <taxon>Onygenaceae</taxon>
        <taxon>Coccidioides</taxon>
    </lineage>
</organism>
<feature type="domain" description="Thioredoxin" evidence="9">
    <location>
        <begin position="14"/>
        <end position="144"/>
    </location>
</feature>
<feature type="compositionally biased region" description="Low complexity" evidence="7">
    <location>
        <begin position="506"/>
        <end position="521"/>
    </location>
</feature>
<dbReference type="EC" id="5.3.4.1" evidence="3"/>
<feature type="compositionally biased region" description="Basic and acidic residues" evidence="7">
    <location>
        <begin position="285"/>
        <end position="306"/>
    </location>
</feature>
<proteinExistence type="predicted"/>
<dbReference type="InterPro" id="IPR036249">
    <property type="entry name" value="Thioredoxin-like_sf"/>
</dbReference>
<dbReference type="SUPFAM" id="SSF52833">
    <property type="entry name" value="Thioredoxin-like"/>
    <property type="match status" value="2"/>
</dbReference>
<dbReference type="OrthoDB" id="10264505at2759"/>
<keyword evidence="4" id="KW-1015">Disulfide bond</keyword>
<sequence>MLKHSSFVVLLTALLGALPASAESLYTKKSPVLQVDATNYDRLIARSNHVSIVEFYAPWCGHCQNLKPAYEKAAKSLEGLAKVAAVNCDDEANKSFCGIMRIQGFPTLRMVIPSDKPGKPKHEDYKGPRTAKGIVDAVVEKIPNRVKRLTDKNIDDWLTNSNETAKAILFTEKGTTSALLRALAIDFHGKIQIGQIRNKETSAVDMFGVTKFPTFVLLPGSDKPSLVYDGELKKKPMLEFLSQVAEPNQDPPPLKKSSPQKPKKPTTTAGDTATDKPTESANDSTDPREPKKFTASERRSQAEEPKVPQLRVLSTTTDLRTTCLSSKTGTCILAIVPVPSDPNLPPSMSALQALNSLSDIERKHALRQARLFPFYVAPDDIEEVPKLRDELGLKSDIVEIIAINGKRGWWRRYDSADGSKYGVVDLEKWVDQVRMGEAEKHKIPEGALLSESKEEPKAEPEVIPEQEPEKEPEQEPEQEPEEEPEAPPQDEPEQKTEKEPEHEPEATPSATPETEPQQETTESPKEPKTAVHEEL</sequence>
<keyword evidence="5 10" id="KW-0413">Isomerase</keyword>
<dbReference type="PANTHER" id="PTHR45815:SF3">
    <property type="entry name" value="PROTEIN DISULFIDE-ISOMERASE A6"/>
    <property type="match status" value="1"/>
</dbReference>
<feature type="compositionally biased region" description="Basic and acidic residues" evidence="7">
    <location>
        <begin position="522"/>
        <end position="535"/>
    </location>
</feature>
<evidence type="ECO:0000256" key="5">
    <source>
        <dbReference type="ARBA" id="ARBA00023235"/>
    </source>
</evidence>
<dbReference type="InterPro" id="IPR057305">
    <property type="entry name" value="Thioredox_PDIA6_C"/>
</dbReference>
<keyword evidence="8" id="KW-0732">Signal</keyword>
<evidence type="ECO:0000256" key="3">
    <source>
        <dbReference type="ARBA" id="ARBA00012723"/>
    </source>
</evidence>
<dbReference type="Proteomes" id="UP000054567">
    <property type="component" value="Unassembled WGS sequence"/>
</dbReference>
<evidence type="ECO:0000256" key="4">
    <source>
        <dbReference type="ARBA" id="ARBA00023157"/>
    </source>
</evidence>
<evidence type="ECO:0000256" key="8">
    <source>
        <dbReference type="SAM" id="SignalP"/>
    </source>
</evidence>
<evidence type="ECO:0000313" key="10">
    <source>
        <dbReference type="EMBL" id="KMM70333.1"/>
    </source>
</evidence>
<evidence type="ECO:0000256" key="7">
    <source>
        <dbReference type="SAM" id="MobiDB-lite"/>
    </source>
</evidence>
<dbReference type="Pfam" id="PF00085">
    <property type="entry name" value="Thioredoxin"/>
    <property type="match status" value="1"/>
</dbReference>
<dbReference type="AlphaFoldDB" id="A0A0J6FJ49"/>
<evidence type="ECO:0000256" key="1">
    <source>
        <dbReference type="ARBA" id="ARBA00001182"/>
    </source>
</evidence>
<keyword evidence="6" id="KW-0676">Redox-active center</keyword>
<accession>A0A0J6FJ49</accession>
<feature type="chain" id="PRO_5005271113" description="protein disulfide-isomerase" evidence="8">
    <location>
        <begin position="23"/>
        <end position="535"/>
    </location>
</feature>
<dbReference type="EMBL" id="DS268112">
    <property type="protein sequence ID" value="KMM70333.1"/>
    <property type="molecule type" value="Genomic_DNA"/>
</dbReference>
<dbReference type="GO" id="GO:0034976">
    <property type="term" value="P:response to endoplasmic reticulum stress"/>
    <property type="evidence" value="ECO:0007669"/>
    <property type="project" value="TreeGrafter"/>
</dbReference>
<reference evidence="11" key="3">
    <citation type="journal article" date="2010" name="Genome Res.">
        <title>Population genomic sequencing of Coccidioides fungi reveals recent hybridization and transposon control.</title>
        <authorList>
            <person name="Neafsey D.E."/>
            <person name="Barker B.M."/>
            <person name="Sharpton T.J."/>
            <person name="Stajich J.E."/>
            <person name="Park D.J."/>
            <person name="Whiston E."/>
            <person name="Hung C.-Y."/>
            <person name="McMahan C."/>
            <person name="White J."/>
            <person name="Sykes S."/>
            <person name="Heiman D."/>
            <person name="Young S."/>
            <person name="Zeng Q."/>
            <person name="Abouelleil A."/>
            <person name="Aftuck L."/>
            <person name="Bessette D."/>
            <person name="Brown A."/>
            <person name="FitzGerald M."/>
            <person name="Lui A."/>
            <person name="Macdonald J.P."/>
            <person name="Priest M."/>
            <person name="Orbach M.J."/>
            <person name="Galgiani J.N."/>
            <person name="Kirkland T.N."/>
            <person name="Cole G.T."/>
            <person name="Birren B.W."/>
            <person name="Henn M.R."/>
            <person name="Taylor J.W."/>
            <person name="Rounsley S.D."/>
        </authorList>
    </citation>
    <scope>NUCLEOTIDE SEQUENCE [LARGE SCALE GENOMIC DNA]</scope>
    <source>
        <strain evidence="11">RMSCC 3488</strain>
    </source>
</reference>
<reference evidence="11" key="2">
    <citation type="journal article" date="2009" name="Genome Res.">
        <title>Comparative genomic analyses of the human fungal pathogens Coccidioides and their relatives.</title>
        <authorList>
            <person name="Sharpton T.J."/>
            <person name="Stajich J.E."/>
            <person name="Rounsley S.D."/>
            <person name="Gardner M.J."/>
            <person name="Wortman J.R."/>
            <person name="Jordar V.S."/>
            <person name="Maiti R."/>
            <person name="Kodira C.D."/>
            <person name="Neafsey D.E."/>
            <person name="Zeng Q."/>
            <person name="Hung C.-Y."/>
            <person name="McMahan C."/>
            <person name="Muszewska A."/>
            <person name="Grynberg M."/>
            <person name="Mandel M.A."/>
            <person name="Kellner E.M."/>
            <person name="Barker B.M."/>
            <person name="Galgiani J.N."/>
            <person name="Orbach M.J."/>
            <person name="Kirkland T.N."/>
            <person name="Cole G.T."/>
            <person name="Henn M.R."/>
            <person name="Birren B.W."/>
            <person name="Taylor J.W."/>
        </authorList>
    </citation>
    <scope>NUCLEOTIDE SEQUENCE [LARGE SCALE GENOMIC DNA]</scope>
    <source>
        <strain evidence="11">RMSCC 3488</strain>
    </source>
</reference>
<dbReference type="Gene3D" id="3.40.30.10">
    <property type="entry name" value="Glutaredoxin"/>
    <property type="match status" value="2"/>
</dbReference>
<dbReference type="PROSITE" id="PS00194">
    <property type="entry name" value="THIOREDOXIN_1"/>
    <property type="match status" value="1"/>
</dbReference>
<dbReference type="CDD" id="cd03002">
    <property type="entry name" value="PDI_a_MPD1_like"/>
    <property type="match status" value="1"/>
</dbReference>
<comment type="subcellular location">
    <subcellularLocation>
        <location evidence="2">Endoplasmic reticulum lumen</location>
    </subcellularLocation>
</comment>
<evidence type="ECO:0000313" key="11">
    <source>
        <dbReference type="Proteomes" id="UP000054567"/>
    </source>
</evidence>
<protein>
    <recommendedName>
        <fullName evidence="3">protein disulfide-isomerase</fullName>
        <ecNumber evidence="3">5.3.4.1</ecNumber>
    </recommendedName>
</protein>
<dbReference type="PROSITE" id="PS51352">
    <property type="entry name" value="THIOREDOXIN_2"/>
    <property type="match status" value="1"/>
</dbReference>
<feature type="compositionally biased region" description="Basic and acidic residues" evidence="7">
    <location>
        <begin position="492"/>
        <end position="505"/>
    </location>
</feature>
<evidence type="ECO:0000256" key="6">
    <source>
        <dbReference type="ARBA" id="ARBA00023284"/>
    </source>
</evidence>
<gene>
    <name evidence="10" type="ORF">CPAG_06645</name>
</gene>
<evidence type="ECO:0000259" key="9">
    <source>
        <dbReference type="PROSITE" id="PS51352"/>
    </source>
</evidence>
<name>A0A0J6FJ49_COCPO</name>
<feature type="compositionally biased region" description="Acidic residues" evidence="7">
    <location>
        <begin position="474"/>
        <end position="491"/>
    </location>
</feature>
<dbReference type="InterPro" id="IPR017937">
    <property type="entry name" value="Thioredoxin_CS"/>
</dbReference>
<dbReference type="GO" id="GO:0003756">
    <property type="term" value="F:protein disulfide isomerase activity"/>
    <property type="evidence" value="ECO:0007669"/>
    <property type="project" value="UniProtKB-EC"/>
</dbReference>
<dbReference type="InterPro" id="IPR013766">
    <property type="entry name" value="Thioredoxin_domain"/>
</dbReference>
<dbReference type="PANTHER" id="PTHR45815">
    <property type="entry name" value="PROTEIN DISULFIDE-ISOMERASE A6"/>
    <property type="match status" value="1"/>
</dbReference>
<reference evidence="10 11" key="1">
    <citation type="submission" date="2007-06" db="EMBL/GenBank/DDBJ databases">
        <title>The Genome Sequence of Coccidioides posadasii RMSCC_3488.</title>
        <authorList>
            <consortium name="Coccidioides Genome Resources Consortium"/>
            <consortium name="The Broad Institute Genome Sequencing Platform"/>
            <person name="Henn M.R."/>
            <person name="Sykes S."/>
            <person name="Young S."/>
            <person name="Jaffe D."/>
            <person name="Berlin A."/>
            <person name="Alvarez P."/>
            <person name="Butler J."/>
            <person name="Gnerre S."/>
            <person name="Grabherr M."/>
            <person name="Mauceli E."/>
            <person name="Brockman W."/>
            <person name="Kodira C."/>
            <person name="Alvarado L."/>
            <person name="Zeng Q."/>
            <person name="Crawford M."/>
            <person name="Antoine C."/>
            <person name="Devon K."/>
            <person name="Galgiani J."/>
            <person name="Orsborn K."/>
            <person name="Lewis M.L."/>
            <person name="Nusbaum C."/>
            <person name="Galagan J."/>
            <person name="Birren B."/>
        </authorList>
    </citation>
    <scope>NUCLEOTIDE SEQUENCE [LARGE SCALE GENOMIC DNA]</scope>
    <source>
        <strain evidence="10 11">RMSCC 3488</strain>
    </source>
</reference>